<evidence type="ECO:0000313" key="3">
    <source>
        <dbReference type="EMBL" id="MBU8873267.1"/>
    </source>
</evidence>
<dbReference type="PANTHER" id="PTHR42818">
    <property type="entry name" value="SULFOPYRUVATE DECARBOXYLASE SUBUNIT ALPHA"/>
    <property type="match status" value="1"/>
</dbReference>
<dbReference type="Proteomes" id="UP000727907">
    <property type="component" value="Unassembled WGS sequence"/>
</dbReference>
<gene>
    <name evidence="3" type="ORF">KQ910_05800</name>
</gene>
<dbReference type="EMBL" id="JAHOPB010000001">
    <property type="protein sequence ID" value="MBU8873267.1"/>
    <property type="molecule type" value="Genomic_DNA"/>
</dbReference>
<keyword evidence="4" id="KW-1185">Reference proteome</keyword>
<organism evidence="3 4">
    <name type="scientific">Reyranella humidisoli</name>
    <dbReference type="NCBI Taxonomy" id="2849149"/>
    <lineage>
        <taxon>Bacteria</taxon>
        <taxon>Pseudomonadati</taxon>
        <taxon>Pseudomonadota</taxon>
        <taxon>Alphaproteobacteria</taxon>
        <taxon>Hyphomicrobiales</taxon>
        <taxon>Reyranellaceae</taxon>
        <taxon>Reyranella</taxon>
    </lineage>
</organism>
<accession>A0ABS6IF91</accession>
<evidence type="ECO:0000313" key="4">
    <source>
        <dbReference type="Proteomes" id="UP000727907"/>
    </source>
</evidence>
<comment type="caution">
    <text evidence="3">The sequence shown here is derived from an EMBL/GenBank/DDBJ whole genome shotgun (WGS) entry which is preliminary data.</text>
</comment>
<dbReference type="InterPro" id="IPR051818">
    <property type="entry name" value="TPP_dependent_decarboxylase"/>
</dbReference>
<keyword evidence="1" id="KW-0210">Decarboxylase</keyword>
<keyword evidence="2" id="KW-0456">Lyase</keyword>
<proteinExistence type="predicted"/>
<protein>
    <submittedName>
        <fullName evidence="3">Phosphonopyruvate decarboxylase</fullName>
    </submittedName>
</protein>
<reference evidence="3 4" key="1">
    <citation type="submission" date="2021-06" db="EMBL/GenBank/DDBJ databases">
        <authorList>
            <person name="Lee D.H."/>
        </authorList>
    </citation>
    <scope>NUCLEOTIDE SEQUENCE [LARGE SCALE GENOMIC DNA]</scope>
    <source>
        <strain evidence="3 4">MMS21-HV4-11</strain>
    </source>
</reference>
<dbReference type="CDD" id="cd07035">
    <property type="entry name" value="TPP_PYR_POX_like"/>
    <property type="match status" value="1"/>
</dbReference>
<name>A0ABS6IF91_9HYPH</name>
<evidence type="ECO:0000256" key="2">
    <source>
        <dbReference type="ARBA" id="ARBA00023239"/>
    </source>
</evidence>
<dbReference type="RefSeq" id="WP_216957520.1">
    <property type="nucleotide sequence ID" value="NZ_JAHOPB010000001.1"/>
</dbReference>
<sequence>MTAAPTQPAPSNVDWRDQIFEVFQDHDVKQVYHVPDAGHGRLIEACQRSNSIRTLALTTEEEGIPLAAGAWLGGQRSVLLMQSSGVGNTINLMGMPKTLRFPFLTLITMRGDYGEFNSWQYPMGQGTPKVLEAMGVLLYSVETADEVKATVDAAARSAFNGGQAVAVLLRQKLIGIKNFGKK</sequence>
<evidence type="ECO:0000256" key="1">
    <source>
        <dbReference type="ARBA" id="ARBA00022793"/>
    </source>
</evidence>
<dbReference type="PANTHER" id="PTHR42818:SF1">
    <property type="entry name" value="SULFOPYRUVATE DECARBOXYLASE"/>
    <property type="match status" value="1"/>
</dbReference>